<dbReference type="CDD" id="cd00038">
    <property type="entry name" value="CAP_ED"/>
    <property type="match status" value="1"/>
</dbReference>
<evidence type="ECO:0000256" key="3">
    <source>
        <dbReference type="ARBA" id="ARBA00023159"/>
    </source>
</evidence>
<evidence type="ECO:0000313" key="7">
    <source>
        <dbReference type="Proteomes" id="UP000317316"/>
    </source>
</evidence>
<dbReference type="Pfam" id="PF13545">
    <property type="entry name" value="HTH_Crp_2"/>
    <property type="match status" value="1"/>
</dbReference>
<dbReference type="Pfam" id="PF00027">
    <property type="entry name" value="cNMP_binding"/>
    <property type="match status" value="1"/>
</dbReference>
<dbReference type="Proteomes" id="UP000317316">
    <property type="component" value="Unassembled WGS sequence"/>
</dbReference>
<dbReference type="GO" id="GO:0006355">
    <property type="term" value="P:regulation of DNA-templated transcription"/>
    <property type="evidence" value="ECO:0007669"/>
    <property type="project" value="InterPro"/>
</dbReference>
<dbReference type="GO" id="GO:0003677">
    <property type="term" value="F:DNA binding"/>
    <property type="evidence" value="ECO:0007669"/>
    <property type="project" value="UniProtKB-KW"/>
</dbReference>
<dbReference type="InterPro" id="IPR014710">
    <property type="entry name" value="RmlC-like_jellyroll"/>
</dbReference>
<evidence type="ECO:0000313" key="6">
    <source>
        <dbReference type="EMBL" id="TQR09631.1"/>
    </source>
</evidence>
<feature type="domain" description="Cyclic nucleotide-binding" evidence="5">
    <location>
        <begin position="45"/>
        <end position="146"/>
    </location>
</feature>
<keyword evidence="2" id="KW-0238">DNA-binding</keyword>
<keyword evidence="4" id="KW-0804">Transcription</keyword>
<accession>A0A544SWW8</accession>
<keyword evidence="1" id="KW-0805">Transcription regulation</keyword>
<sequence>MKRTNVPKGVFTLQIIQDNVLCTYYLNHKELKKVFTSEEHPFQIRRYSRNEVVFEEGEDIDGFYIQVSGRTKITTSVITGKALLLRFCSAISFMGDIELVQKVPIQSHVTAVEDTDFIFIDQTYIYNELMKDIAFLQQLLAHATYKLQTCTTASRINLLASVETRFASYLCTVRNGVSFGKEIQTANSMEIASLIGTTTRHLNRIMEKLVFDKVIEKNKKEIIVIEWTKIEELSGGLRYE</sequence>
<organism evidence="6 7">
    <name type="scientific">Psychrobacillus lasiicapitis</name>
    <dbReference type="NCBI Taxonomy" id="1636719"/>
    <lineage>
        <taxon>Bacteria</taxon>
        <taxon>Bacillati</taxon>
        <taxon>Bacillota</taxon>
        <taxon>Bacilli</taxon>
        <taxon>Bacillales</taxon>
        <taxon>Bacillaceae</taxon>
        <taxon>Psychrobacillus</taxon>
    </lineage>
</organism>
<protein>
    <submittedName>
        <fullName evidence="6">Crp/Fnr family transcriptional regulator</fullName>
    </submittedName>
</protein>
<dbReference type="InterPro" id="IPR000595">
    <property type="entry name" value="cNMP-bd_dom"/>
</dbReference>
<evidence type="ECO:0000256" key="4">
    <source>
        <dbReference type="ARBA" id="ARBA00023163"/>
    </source>
</evidence>
<keyword evidence="7" id="KW-1185">Reference proteome</keyword>
<dbReference type="EMBL" id="VDGH01000013">
    <property type="protein sequence ID" value="TQR09631.1"/>
    <property type="molecule type" value="Genomic_DNA"/>
</dbReference>
<keyword evidence="3" id="KW-0010">Activator</keyword>
<name>A0A544SWW8_9BACI</name>
<comment type="caution">
    <text evidence="6">The sequence shown here is derived from an EMBL/GenBank/DDBJ whole genome shotgun (WGS) entry which is preliminary data.</text>
</comment>
<dbReference type="PROSITE" id="PS50042">
    <property type="entry name" value="CNMP_BINDING_3"/>
    <property type="match status" value="1"/>
</dbReference>
<evidence type="ECO:0000256" key="1">
    <source>
        <dbReference type="ARBA" id="ARBA00023015"/>
    </source>
</evidence>
<dbReference type="OrthoDB" id="581021at2"/>
<dbReference type="SUPFAM" id="SSF51206">
    <property type="entry name" value="cAMP-binding domain-like"/>
    <property type="match status" value="1"/>
</dbReference>
<dbReference type="SUPFAM" id="SSF46785">
    <property type="entry name" value="Winged helix' DNA-binding domain"/>
    <property type="match status" value="1"/>
</dbReference>
<dbReference type="InterPro" id="IPR036388">
    <property type="entry name" value="WH-like_DNA-bd_sf"/>
</dbReference>
<dbReference type="AlphaFoldDB" id="A0A544SWW8"/>
<dbReference type="InterPro" id="IPR018490">
    <property type="entry name" value="cNMP-bd_dom_sf"/>
</dbReference>
<dbReference type="InterPro" id="IPR036390">
    <property type="entry name" value="WH_DNA-bd_sf"/>
</dbReference>
<gene>
    <name evidence="6" type="ORF">FG382_19840</name>
</gene>
<reference evidence="6 7" key="1">
    <citation type="submission" date="2019-05" db="EMBL/GenBank/DDBJ databases">
        <title>Psychrobacillus vulpis sp. nov., a new species isolated from feces of a red fox that inhabits in The Tablas de Daimiel Natural Park, Albacete, Spain.</title>
        <authorList>
            <person name="Rodriguez M."/>
            <person name="Reina J.C."/>
            <person name="Bejar V."/>
            <person name="Llamas I."/>
        </authorList>
    </citation>
    <scope>NUCLEOTIDE SEQUENCE [LARGE SCALE GENOMIC DNA]</scope>
    <source>
        <strain evidence="6 7">NEAU-3TGS17</strain>
    </source>
</reference>
<proteinExistence type="predicted"/>
<dbReference type="InterPro" id="IPR012318">
    <property type="entry name" value="HTH_CRP"/>
</dbReference>
<dbReference type="Gene3D" id="2.60.120.10">
    <property type="entry name" value="Jelly Rolls"/>
    <property type="match status" value="1"/>
</dbReference>
<evidence type="ECO:0000259" key="5">
    <source>
        <dbReference type="PROSITE" id="PS50042"/>
    </source>
</evidence>
<dbReference type="Gene3D" id="1.10.10.10">
    <property type="entry name" value="Winged helix-like DNA-binding domain superfamily/Winged helix DNA-binding domain"/>
    <property type="match status" value="1"/>
</dbReference>
<evidence type="ECO:0000256" key="2">
    <source>
        <dbReference type="ARBA" id="ARBA00023125"/>
    </source>
</evidence>